<evidence type="ECO:0000313" key="1">
    <source>
        <dbReference type="EMBL" id="KAL2840226.1"/>
    </source>
</evidence>
<dbReference type="Proteomes" id="UP001610444">
    <property type="component" value="Unassembled WGS sequence"/>
</dbReference>
<organism evidence="1 2">
    <name type="scientific">Aspergillus pseudodeflectus</name>
    <dbReference type="NCBI Taxonomy" id="176178"/>
    <lineage>
        <taxon>Eukaryota</taxon>
        <taxon>Fungi</taxon>
        <taxon>Dikarya</taxon>
        <taxon>Ascomycota</taxon>
        <taxon>Pezizomycotina</taxon>
        <taxon>Eurotiomycetes</taxon>
        <taxon>Eurotiomycetidae</taxon>
        <taxon>Eurotiales</taxon>
        <taxon>Aspergillaceae</taxon>
        <taxon>Aspergillus</taxon>
        <taxon>Aspergillus subgen. Nidulantes</taxon>
    </lineage>
</organism>
<gene>
    <name evidence="1" type="ORF">BJX68DRAFT_188350</name>
</gene>
<comment type="caution">
    <text evidence="1">The sequence shown here is derived from an EMBL/GenBank/DDBJ whole genome shotgun (WGS) entry which is preliminary data.</text>
</comment>
<reference evidence="1 2" key="1">
    <citation type="submission" date="2024-07" db="EMBL/GenBank/DDBJ databases">
        <title>Section-level genome sequencing and comparative genomics of Aspergillus sections Usti and Cavernicolus.</title>
        <authorList>
            <consortium name="Lawrence Berkeley National Laboratory"/>
            <person name="Nybo J.L."/>
            <person name="Vesth T.C."/>
            <person name="Theobald S."/>
            <person name="Frisvad J.C."/>
            <person name="Larsen T.O."/>
            <person name="Kjaerboelling I."/>
            <person name="Rothschild-Mancinelli K."/>
            <person name="Lyhne E.K."/>
            <person name="Kogle M.E."/>
            <person name="Barry K."/>
            <person name="Clum A."/>
            <person name="Na H."/>
            <person name="Ledsgaard L."/>
            <person name="Lin J."/>
            <person name="Lipzen A."/>
            <person name="Kuo A."/>
            <person name="Riley R."/>
            <person name="Mondo S."/>
            <person name="LaButti K."/>
            <person name="Haridas S."/>
            <person name="Pangalinan J."/>
            <person name="Salamov A.A."/>
            <person name="Simmons B.A."/>
            <person name="Magnuson J.K."/>
            <person name="Chen J."/>
            <person name="Drula E."/>
            <person name="Henrissat B."/>
            <person name="Wiebenga A."/>
            <person name="Lubbers R.J."/>
            <person name="Gomes A.C."/>
            <person name="Macurrencykelacurrency M.R."/>
            <person name="Stajich J."/>
            <person name="Grigoriev I.V."/>
            <person name="Mortensen U.H."/>
            <person name="De vries R.P."/>
            <person name="Baker S.E."/>
            <person name="Andersen M.R."/>
        </authorList>
    </citation>
    <scope>NUCLEOTIDE SEQUENCE [LARGE SCALE GENOMIC DNA]</scope>
    <source>
        <strain evidence="1 2">CBS 756.74</strain>
    </source>
</reference>
<keyword evidence="2" id="KW-1185">Reference proteome</keyword>
<accession>A0ABR4JJK9</accession>
<name>A0ABR4JJK9_9EURO</name>
<dbReference type="EMBL" id="JBFXLR010000067">
    <property type="protein sequence ID" value="KAL2840226.1"/>
    <property type="molecule type" value="Genomic_DNA"/>
</dbReference>
<sequence length="81" mass="8507">MTALSLSPFSIGTIILQRTLGGIHVPVCPGSLLPSFDGYYETDGPYQGPVGALARGHGDSFLFLIAMDNNLLITAAVQDRG</sequence>
<dbReference type="GeneID" id="98152497"/>
<protein>
    <submittedName>
        <fullName evidence="1">Uncharacterized protein</fullName>
    </submittedName>
</protein>
<dbReference type="RefSeq" id="XP_070893920.1">
    <property type="nucleotide sequence ID" value="XM_071037333.1"/>
</dbReference>
<evidence type="ECO:0000313" key="2">
    <source>
        <dbReference type="Proteomes" id="UP001610444"/>
    </source>
</evidence>
<proteinExistence type="predicted"/>